<evidence type="ECO:0000256" key="2">
    <source>
        <dbReference type="ARBA" id="ARBA00023002"/>
    </source>
</evidence>
<dbReference type="RefSeq" id="XP_017781031.1">
    <property type="nucleotide sequence ID" value="XM_017925542.1"/>
</dbReference>
<sequence length="244" mass="26618">MNRWVGKVCVVTGASSGIGASLAEKLVDHGVVVVGLARRMERLEESATVFAGKAGKFHPYRCDITKNEEIINAFKWTTSTIGPISILINNAGFTNYTTLTDGDETIWKRVLDTNVMGLCLATREAVRSMKSNGIDGHIVHVNSIGGHTPYLNNMYPPSKFAVTCITEVMRKELIQAGSKIKVSSISPGATDTEMLRAHSQEFVDTNKFPMLNAEDVADSIVHILGTPPHVQIHELIIKPVGEIF</sequence>
<keyword evidence="4" id="KW-1185">Reference proteome</keyword>
<evidence type="ECO:0000313" key="5">
    <source>
        <dbReference type="RefSeq" id="XP_017781031.1"/>
    </source>
</evidence>
<dbReference type="GeneID" id="108565874"/>
<dbReference type="PANTHER" id="PTHR43115">
    <property type="entry name" value="DEHYDROGENASE/REDUCTASE SDR FAMILY MEMBER 11"/>
    <property type="match status" value="1"/>
</dbReference>
<keyword evidence="2" id="KW-0560">Oxidoreductase</keyword>
<dbReference type="PRINTS" id="PR00081">
    <property type="entry name" value="GDHRDH"/>
</dbReference>
<organism evidence="4 5">
    <name type="scientific">Nicrophorus vespilloides</name>
    <name type="common">Boreal carrion beetle</name>
    <dbReference type="NCBI Taxonomy" id="110193"/>
    <lineage>
        <taxon>Eukaryota</taxon>
        <taxon>Metazoa</taxon>
        <taxon>Ecdysozoa</taxon>
        <taxon>Arthropoda</taxon>
        <taxon>Hexapoda</taxon>
        <taxon>Insecta</taxon>
        <taxon>Pterygota</taxon>
        <taxon>Neoptera</taxon>
        <taxon>Endopterygota</taxon>
        <taxon>Coleoptera</taxon>
        <taxon>Polyphaga</taxon>
        <taxon>Staphyliniformia</taxon>
        <taxon>Silphidae</taxon>
        <taxon>Nicrophorinae</taxon>
        <taxon>Nicrophorus</taxon>
    </lineage>
</organism>
<evidence type="ECO:0000256" key="1">
    <source>
        <dbReference type="ARBA" id="ARBA00006484"/>
    </source>
</evidence>
<proteinExistence type="inferred from homology"/>
<dbReference type="InterPro" id="IPR036291">
    <property type="entry name" value="NAD(P)-bd_dom_sf"/>
</dbReference>
<evidence type="ECO:0000313" key="4">
    <source>
        <dbReference type="Proteomes" id="UP000695000"/>
    </source>
</evidence>
<accession>A0ABM1N2I1</accession>
<dbReference type="PANTHER" id="PTHR43115:SF4">
    <property type="entry name" value="DEHYDROGENASE_REDUCTASE SDR FAMILY MEMBER 11"/>
    <property type="match status" value="1"/>
</dbReference>
<dbReference type="PRINTS" id="PR00080">
    <property type="entry name" value="SDRFAMILY"/>
</dbReference>
<gene>
    <name evidence="5" type="primary">LOC108565874</name>
</gene>
<reference evidence="5" key="1">
    <citation type="submission" date="2025-08" db="UniProtKB">
        <authorList>
            <consortium name="RefSeq"/>
        </authorList>
    </citation>
    <scope>IDENTIFICATION</scope>
    <source>
        <tissue evidence="5">Whole Larva</tissue>
    </source>
</reference>
<protein>
    <submittedName>
        <fullName evidence="5">Farnesol dehydrogenase-like</fullName>
    </submittedName>
</protein>
<dbReference type="Pfam" id="PF00106">
    <property type="entry name" value="adh_short"/>
    <property type="match status" value="1"/>
</dbReference>
<dbReference type="Gene3D" id="3.40.50.720">
    <property type="entry name" value="NAD(P)-binding Rossmann-like Domain"/>
    <property type="match status" value="1"/>
</dbReference>
<dbReference type="InterPro" id="IPR002347">
    <property type="entry name" value="SDR_fam"/>
</dbReference>
<evidence type="ECO:0000256" key="3">
    <source>
        <dbReference type="RuleBase" id="RU000363"/>
    </source>
</evidence>
<comment type="similarity">
    <text evidence="1 3">Belongs to the short-chain dehydrogenases/reductases (SDR) family.</text>
</comment>
<dbReference type="SUPFAM" id="SSF51735">
    <property type="entry name" value="NAD(P)-binding Rossmann-fold domains"/>
    <property type="match status" value="1"/>
</dbReference>
<name>A0ABM1N2I1_NICVS</name>
<dbReference type="Proteomes" id="UP000695000">
    <property type="component" value="Unplaced"/>
</dbReference>